<dbReference type="PANTHER" id="PTHR12788:SF10">
    <property type="entry name" value="PROTEIN-TYROSINE SULFOTRANSFERASE"/>
    <property type="match status" value="1"/>
</dbReference>
<dbReference type="Gene3D" id="3.40.50.300">
    <property type="entry name" value="P-loop containing nucleotide triphosphate hydrolases"/>
    <property type="match status" value="1"/>
</dbReference>
<dbReference type="PANTHER" id="PTHR12788">
    <property type="entry name" value="PROTEIN-TYROSINE SULFOTRANSFERASE 2"/>
    <property type="match status" value="1"/>
</dbReference>
<dbReference type="SUPFAM" id="SSF52540">
    <property type="entry name" value="P-loop containing nucleoside triphosphate hydrolases"/>
    <property type="match status" value="1"/>
</dbReference>
<evidence type="ECO:0000313" key="3">
    <source>
        <dbReference type="Proteomes" id="UP001162881"/>
    </source>
</evidence>
<dbReference type="Pfam" id="PF13469">
    <property type="entry name" value="Sulfotransfer_3"/>
    <property type="match status" value="1"/>
</dbReference>
<comment type="caution">
    <text evidence="2">The sequence shown here is derived from an EMBL/GenBank/DDBJ whole genome shotgun (WGS) entry which is preliminary data.</text>
</comment>
<evidence type="ECO:0000256" key="1">
    <source>
        <dbReference type="ARBA" id="ARBA00022679"/>
    </source>
</evidence>
<dbReference type="Gene3D" id="1.25.40.10">
    <property type="entry name" value="Tetratricopeptide repeat domain"/>
    <property type="match status" value="2"/>
</dbReference>
<evidence type="ECO:0000313" key="2">
    <source>
        <dbReference type="EMBL" id="MCJ2182173.1"/>
    </source>
</evidence>
<organism evidence="2 3">
    <name type="scientific">Novosphingobium organovorum</name>
    <dbReference type="NCBI Taxonomy" id="2930092"/>
    <lineage>
        <taxon>Bacteria</taxon>
        <taxon>Pseudomonadati</taxon>
        <taxon>Pseudomonadota</taxon>
        <taxon>Alphaproteobacteria</taxon>
        <taxon>Sphingomonadales</taxon>
        <taxon>Sphingomonadaceae</taxon>
        <taxon>Novosphingobium</taxon>
    </lineage>
</organism>
<accession>A0ABT0BAW4</accession>
<reference evidence="2" key="1">
    <citation type="submission" date="2022-03" db="EMBL/GenBank/DDBJ databases">
        <title>Identification of a novel bacterium isolated from mangrove sediments.</title>
        <authorList>
            <person name="Pan X."/>
        </authorList>
    </citation>
    <scope>NUCLEOTIDE SEQUENCE</scope>
    <source>
        <strain evidence="2">B1949</strain>
    </source>
</reference>
<keyword evidence="3" id="KW-1185">Reference proteome</keyword>
<dbReference type="InterPro" id="IPR026634">
    <property type="entry name" value="TPST-like"/>
</dbReference>
<gene>
    <name evidence="2" type="ORF">MTR62_05590</name>
</gene>
<protein>
    <submittedName>
        <fullName evidence="2">Sulfotransferase</fullName>
    </submittedName>
</protein>
<dbReference type="InterPro" id="IPR027417">
    <property type="entry name" value="P-loop_NTPase"/>
</dbReference>
<dbReference type="SMART" id="SM00028">
    <property type="entry name" value="TPR"/>
    <property type="match status" value="8"/>
</dbReference>
<proteinExistence type="predicted"/>
<dbReference type="Pfam" id="PF13181">
    <property type="entry name" value="TPR_8"/>
    <property type="match status" value="1"/>
</dbReference>
<dbReference type="EMBL" id="JALHLF010000012">
    <property type="protein sequence ID" value="MCJ2182173.1"/>
    <property type="molecule type" value="Genomic_DNA"/>
</dbReference>
<dbReference type="Pfam" id="PF13432">
    <property type="entry name" value="TPR_16"/>
    <property type="match status" value="3"/>
</dbReference>
<name>A0ABT0BAW4_9SPHN</name>
<sequence>MSDAPTLPGEGPAARLAAQRAAHLAQGRKAIQAGHFEDGLTAARAALESAPDNADALYLATVACRYLARFAEAQRYLEELLAVLPEYGRAWQERGHLARAQSAPDAAIAAYARAVRYNPALEASWRAQGDLLLAQGRPAEAEAAHAQGRRIAALPRELVAVMNHLHEGRLLRAEDFCRHYLRARPRDVEGMRLLADIGARLGILDDAEFLLESAVGFAPDNVQVRLDYIQVLRKRQKFAQALAQAEHLYARAPANPLFASHLAIEAMQTGDYARAFALFDAVLERVPGDPATLTSKGHALKTTGAQEAAIASYRAAITAKPDHGDAWYALANLKTLRFAAGERDAMRAQLARGDLAFMDRVHLEFALAKACEDAGEHAEAFAHYERGNDLKRRQTRYDADRMSAELAAQAACATPDLFARNAGHGCPAPDPIFIVGLPRAGSTLLEQILASHSMIDGTLELPDILALAHRLRGRSASASRYPEVLHDLTPEQLEAMGRGYIESTRIHRQGAPFFIDKMPNNFRHIGLIHLILPNAKIIDARRAPLDCCWSGFKQLFAEGQEFTYGLAEIGQYYADYVKLMDHWDTVLPGTVLRVQHEDVLADLEGQVRRMLDFLDLPFDPACLAFHQTNRAVRTASSEQVRRPINTAGVAAWKPYAEQLEPLRVQLAGAAIHCCQ</sequence>
<dbReference type="SUPFAM" id="SSF48452">
    <property type="entry name" value="TPR-like"/>
    <property type="match status" value="2"/>
</dbReference>
<dbReference type="InterPro" id="IPR011990">
    <property type="entry name" value="TPR-like_helical_dom_sf"/>
</dbReference>
<keyword evidence="1" id="KW-0808">Transferase</keyword>
<dbReference type="Proteomes" id="UP001162881">
    <property type="component" value="Unassembled WGS sequence"/>
</dbReference>
<dbReference type="RefSeq" id="WP_244017827.1">
    <property type="nucleotide sequence ID" value="NZ_JALHLF010000012.1"/>
</dbReference>
<dbReference type="InterPro" id="IPR019734">
    <property type="entry name" value="TPR_rpt"/>
</dbReference>